<dbReference type="Gene3D" id="3.40.640.10">
    <property type="entry name" value="Type I PLP-dependent aspartate aminotransferase-like (Major domain)"/>
    <property type="match status" value="1"/>
</dbReference>
<dbReference type="Gene3D" id="1.10.260.50">
    <property type="match status" value="1"/>
</dbReference>
<comment type="similarity">
    <text evidence="2">Belongs to the class-V pyridoxal-phosphate-dependent aminotransferase family. NifS/IscS subfamily.</text>
</comment>
<keyword evidence="5" id="KW-0663">Pyridoxal phosphate</keyword>
<feature type="domain" description="Rhodanese" evidence="10">
    <location>
        <begin position="648"/>
        <end position="734"/>
    </location>
</feature>
<evidence type="ECO:0000256" key="6">
    <source>
        <dbReference type="ARBA" id="ARBA00023004"/>
    </source>
</evidence>
<evidence type="ECO:0000256" key="7">
    <source>
        <dbReference type="ARBA" id="ARBA00023014"/>
    </source>
</evidence>
<dbReference type="InterPro" id="IPR000192">
    <property type="entry name" value="Aminotrans_V_dom"/>
</dbReference>
<evidence type="ECO:0000313" key="11">
    <source>
        <dbReference type="EMBL" id="QJD99734.1"/>
    </source>
</evidence>
<dbReference type="PANTHER" id="PTHR11601">
    <property type="entry name" value="CYSTEINE DESULFURYLASE FAMILY MEMBER"/>
    <property type="match status" value="1"/>
</dbReference>
<dbReference type="PROSITE" id="PS00595">
    <property type="entry name" value="AA_TRANSFER_CLASS_5"/>
    <property type="match status" value="1"/>
</dbReference>
<dbReference type="EC" id="2.8.1.7" evidence="3"/>
<dbReference type="InterPro" id="IPR001763">
    <property type="entry name" value="Rhodanese-like_dom"/>
</dbReference>
<keyword evidence="6" id="KW-0408">Iron</keyword>
<gene>
    <name evidence="11" type="ORF">HH212_06590</name>
</gene>
<dbReference type="AlphaFoldDB" id="A0A7Z2VVL5"/>
<reference evidence="11 12" key="1">
    <citation type="submission" date="2020-04" db="EMBL/GenBank/DDBJ databases">
        <title>Genome sequencing of novel species.</title>
        <authorList>
            <person name="Heo J."/>
            <person name="Kim S.-J."/>
            <person name="Kim J.-S."/>
            <person name="Hong S.-B."/>
            <person name="Kwon S.-W."/>
        </authorList>
    </citation>
    <scope>NUCLEOTIDE SEQUENCE [LARGE SCALE GENOMIC DNA]</scope>
    <source>
        <strain evidence="11 12">GN2-R2</strain>
    </source>
</reference>
<evidence type="ECO:0000256" key="1">
    <source>
        <dbReference type="ARBA" id="ARBA00001933"/>
    </source>
</evidence>
<dbReference type="GO" id="GO:0008483">
    <property type="term" value="F:transaminase activity"/>
    <property type="evidence" value="ECO:0007669"/>
    <property type="project" value="UniProtKB-KW"/>
</dbReference>
<sequence length="736" mass="74524">MQDIYLDANATSPVLPAAIDAAIDAMASCFGNPSSSHAGGLRARRILDSARERARRVLGAPFGRVLFNSGATEGIQTAVLSALCALRERRLAGEACGELLLYGATEHKAVPESLAHWNRVLGAGLALQAIPVGADGRHDLAALRELAPRAAMVCTMAANNETGAVSDLDGIARVLEESGSRALWMVDCVQALGKLPLALSAGRIDYAPFSGHKLHAPKGIGMLYVREGAPFTPLLTGGGQEAAQRSGTENMAGIAALGAVLAALEEGSTFRSHAAMAAMRARLVQALRKAFPGIVFNTPDEHALPTTLNFAVAGMQSRDLLDLFDAAGVRVSAGSACSAAKAAPSYVLEAMGLPPWRSSGAVRLSFGPLADDAFIDAACARIRRCGQVAQAAAHGAALAPSSLSGQRHGVLQLSGEGRHGWLLFDHDAGACVAIDAPAGQEARIAGLVRGAGLRVAAVLGTADDAAGRAGRAALRAALGLDASAGPFGWPEESAAVALADGRRVPCIALGAQVLARVDRGDAGPGAAQAAGIDGSAGTGRTCYLLGSAQRDVDAGKDRLPAAALRMAFVGLGGAAALDGIGPARAMDGVIVCHGADAGGSACTRLAAAAASAASAAAPDCRPAAAEGATGDPAPPALQPVDLAAFLARHGDALLIDVREAIESEAGAATLYGRRASALPLSRLAEHLHHLLAAPQRPLVLFCRSGNRSARAALCLQRAGHANAWTLVGGIALADDC</sequence>
<dbReference type="SUPFAM" id="SSF53383">
    <property type="entry name" value="PLP-dependent transferases"/>
    <property type="match status" value="1"/>
</dbReference>
<dbReference type="Gene3D" id="3.90.1150.10">
    <property type="entry name" value="Aspartate Aminotransferase, domain 1"/>
    <property type="match status" value="1"/>
</dbReference>
<dbReference type="InterPro" id="IPR020578">
    <property type="entry name" value="Aminotrans_V_PyrdxlP_BS"/>
</dbReference>
<dbReference type="EMBL" id="CP051685">
    <property type="protein sequence ID" value="QJD99734.1"/>
    <property type="molecule type" value="Genomic_DNA"/>
</dbReference>
<evidence type="ECO:0000256" key="9">
    <source>
        <dbReference type="RuleBase" id="RU004504"/>
    </source>
</evidence>
<dbReference type="KEGG" id="mfy:HH212_06590"/>
<dbReference type="GO" id="GO:0046872">
    <property type="term" value="F:metal ion binding"/>
    <property type="evidence" value="ECO:0007669"/>
    <property type="project" value="UniProtKB-KW"/>
</dbReference>
<organism evidence="11 12">
    <name type="scientific">Massilia forsythiae</name>
    <dbReference type="NCBI Taxonomy" id="2728020"/>
    <lineage>
        <taxon>Bacteria</taxon>
        <taxon>Pseudomonadati</taxon>
        <taxon>Pseudomonadota</taxon>
        <taxon>Betaproteobacteria</taxon>
        <taxon>Burkholderiales</taxon>
        <taxon>Oxalobacteraceae</taxon>
        <taxon>Telluria group</taxon>
        <taxon>Massilia</taxon>
    </lineage>
</organism>
<dbReference type="PROSITE" id="PS50206">
    <property type="entry name" value="RHODANESE_3"/>
    <property type="match status" value="1"/>
</dbReference>
<dbReference type="Pfam" id="PF00581">
    <property type="entry name" value="Rhodanese"/>
    <property type="match status" value="1"/>
</dbReference>
<accession>A0A7Z2VVL5</accession>
<proteinExistence type="inferred from homology"/>
<dbReference type="GO" id="GO:0051536">
    <property type="term" value="F:iron-sulfur cluster binding"/>
    <property type="evidence" value="ECO:0007669"/>
    <property type="project" value="UniProtKB-KW"/>
</dbReference>
<evidence type="ECO:0000313" key="12">
    <source>
        <dbReference type="Proteomes" id="UP000502415"/>
    </source>
</evidence>
<dbReference type="SUPFAM" id="SSF52821">
    <property type="entry name" value="Rhodanese/Cell cycle control phosphatase"/>
    <property type="match status" value="1"/>
</dbReference>
<name>A0A7Z2VVL5_9BURK</name>
<keyword evidence="11" id="KW-0808">Transferase</keyword>
<keyword evidence="7" id="KW-0411">Iron-sulfur</keyword>
<keyword evidence="4" id="KW-0479">Metal-binding</keyword>
<dbReference type="Pfam" id="PF00266">
    <property type="entry name" value="Aminotran_5"/>
    <property type="match status" value="1"/>
</dbReference>
<keyword evidence="12" id="KW-1185">Reference proteome</keyword>
<dbReference type="InterPro" id="IPR036873">
    <property type="entry name" value="Rhodanese-like_dom_sf"/>
</dbReference>
<dbReference type="GO" id="GO:0031071">
    <property type="term" value="F:cysteine desulfurase activity"/>
    <property type="evidence" value="ECO:0007669"/>
    <property type="project" value="UniProtKB-EC"/>
</dbReference>
<evidence type="ECO:0000256" key="2">
    <source>
        <dbReference type="ARBA" id="ARBA00006490"/>
    </source>
</evidence>
<protein>
    <recommendedName>
        <fullName evidence="3">cysteine desulfurase</fullName>
        <ecNumber evidence="3">2.8.1.7</ecNumber>
    </recommendedName>
</protein>
<dbReference type="Gene3D" id="3.40.250.10">
    <property type="entry name" value="Rhodanese-like domain"/>
    <property type="match status" value="1"/>
</dbReference>
<evidence type="ECO:0000256" key="4">
    <source>
        <dbReference type="ARBA" id="ARBA00022723"/>
    </source>
</evidence>
<dbReference type="RefSeq" id="WP_169434685.1">
    <property type="nucleotide sequence ID" value="NZ_CP051685.1"/>
</dbReference>
<dbReference type="InterPro" id="IPR015421">
    <property type="entry name" value="PyrdxlP-dep_Trfase_major"/>
</dbReference>
<dbReference type="InterPro" id="IPR015424">
    <property type="entry name" value="PyrdxlP-dep_Trfase"/>
</dbReference>
<dbReference type="PANTHER" id="PTHR11601:SF34">
    <property type="entry name" value="CYSTEINE DESULFURASE"/>
    <property type="match status" value="1"/>
</dbReference>
<evidence type="ECO:0000256" key="5">
    <source>
        <dbReference type="ARBA" id="ARBA00022898"/>
    </source>
</evidence>
<comment type="cofactor">
    <cofactor evidence="1 9">
        <name>pyridoxal 5'-phosphate</name>
        <dbReference type="ChEBI" id="CHEBI:597326"/>
    </cofactor>
</comment>
<dbReference type="SMART" id="SM00450">
    <property type="entry name" value="RHOD"/>
    <property type="match status" value="1"/>
</dbReference>
<evidence type="ECO:0000256" key="8">
    <source>
        <dbReference type="ARBA" id="ARBA00050776"/>
    </source>
</evidence>
<dbReference type="InterPro" id="IPR015422">
    <property type="entry name" value="PyrdxlP-dep_Trfase_small"/>
</dbReference>
<comment type="catalytic activity">
    <reaction evidence="8">
        <text>(sulfur carrier)-H + L-cysteine = (sulfur carrier)-SH + L-alanine</text>
        <dbReference type="Rhea" id="RHEA:43892"/>
        <dbReference type="Rhea" id="RHEA-COMP:14737"/>
        <dbReference type="Rhea" id="RHEA-COMP:14739"/>
        <dbReference type="ChEBI" id="CHEBI:29917"/>
        <dbReference type="ChEBI" id="CHEBI:35235"/>
        <dbReference type="ChEBI" id="CHEBI:57972"/>
        <dbReference type="ChEBI" id="CHEBI:64428"/>
        <dbReference type="EC" id="2.8.1.7"/>
    </reaction>
</comment>
<dbReference type="Proteomes" id="UP000502415">
    <property type="component" value="Chromosome"/>
</dbReference>
<evidence type="ECO:0000259" key="10">
    <source>
        <dbReference type="PROSITE" id="PS50206"/>
    </source>
</evidence>
<evidence type="ECO:0000256" key="3">
    <source>
        <dbReference type="ARBA" id="ARBA00012239"/>
    </source>
</evidence>
<dbReference type="CDD" id="cd00158">
    <property type="entry name" value="RHOD"/>
    <property type="match status" value="1"/>
</dbReference>
<keyword evidence="11" id="KW-0032">Aminotransferase</keyword>